<dbReference type="GO" id="GO:0005975">
    <property type="term" value="P:carbohydrate metabolic process"/>
    <property type="evidence" value="ECO:0007669"/>
    <property type="project" value="InterPro"/>
</dbReference>
<dbReference type="AlphaFoldDB" id="A0A381PQ44"/>
<name>A0A381PQ44_9ZZZZ</name>
<proteinExistence type="predicted"/>
<reference evidence="2" key="1">
    <citation type="submission" date="2018-05" db="EMBL/GenBank/DDBJ databases">
        <authorList>
            <person name="Lanie J.A."/>
            <person name="Ng W.-L."/>
            <person name="Kazmierczak K.M."/>
            <person name="Andrzejewski T.M."/>
            <person name="Davidsen T.M."/>
            <person name="Wayne K.J."/>
            <person name="Tettelin H."/>
            <person name="Glass J.I."/>
            <person name="Rusch D."/>
            <person name="Podicherti R."/>
            <person name="Tsui H.-C.T."/>
            <person name="Winkler M.E."/>
        </authorList>
    </citation>
    <scope>NUCLEOTIDE SEQUENCE</scope>
</reference>
<dbReference type="PANTHER" id="PTHR43123">
    <property type="entry name" value="POLYSACCHARIDE DEACETYLASE-RELATED"/>
    <property type="match status" value="1"/>
</dbReference>
<protein>
    <recommendedName>
        <fullName evidence="1">NodB homology domain-containing protein</fullName>
    </recommendedName>
</protein>
<organism evidence="2">
    <name type="scientific">marine metagenome</name>
    <dbReference type="NCBI Taxonomy" id="408172"/>
    <lineage>
        <taxon>unclassified sequences</taxon>
        <taxon>metagenomes</taxon>
        <taxon>ecological metagenomes</taxon>
    </lineage>
</organism>
<dbReference type="InterPro" id="IPR002509">
    <property type="entry name" value="NODB_dom"/>
</dbReference>
<gene>
    <name evidence="2" type="ORF">METZ01_LOCUS21884</name>
</gene>
<dbReference type="CDD" id="cd10979">
    <property type="entry name" value="CE4_PuuE_like"/>
    <property type="match status" value="1"/>
</dbReference>
<dbReference type="PANTHER" id="PTHR43123:SF4">
    <property type="entry name" value="POLYSACCHARIDE DEACETYLASE"/>
    <property type="match status" value="1"/>
</dbReference>
<accession>A0A381PQ44</accession>
<dbReference type="Pfam" id="PF01522">
    <property type="entry name" value="Polysacc_deac_1"/>
    <property type="match status" value="1"/>
</dbReference>
<sequence length="294" mass="33133">MDHEHHEWSPISTRGKLSWPNNAKVALCVIITLEHTEWEQPEGSFSADQAGGLGLRPFPDYPRFSHREYGHRVGIFRVLDALERNGIKSTVAMDSQTAEGYPYLVKHCQDRGCEIIAHGVSGSQMISGEMSVEGETVFIRASMDAMKKATGSTPRGWFGTDYGESERTPDLLRQAGFDYVCDWANDEQPYPMRDGLVALPTMLEMDDLFAMSNRRVEIERYAQTLKDGFDSLFRDGAENGRLMTINLHPWLVGQPFRIGYLEEALAYIMSHDGVWAASGSEVVDWFRSNNPSNE</sequence>
<dbReference type="InterPro" id="IPR011330">
    <property type="entry name" value="Glyco_hydro/deAcase_b/a-brl"/>
</dbReference>
<dbReference type="EMBL" id="UINC01001050">
    <property type="protein sequence ID" value="SUZ69030.1"/>
    <property type="molecule type" value="Genomic_DNA"/>
</dbReference>
<evidence type="ECO:0000259" key="1">
    <source>
        <dbReference type="Pfam" id="PF01522"/>
    </source>
</evidence>
<evidence type="ECO:0000313" key="2">
    <source>
        <dbReference type="EMBL" id="SUZ69030.1"/>
    </source>
</evidence>
<dbReference type="SUPFAM" id="SSF88713">
    <property type="entry name" value="Glycoside hydrolase/deacetylase"/>
    <property type="match status" value="1"/>
</dbReference>
<feature type="domain" description="NodB homology" evidence="1">
    <location>
        <begin position="77"/>
        <end position="180"/>
    </location>
</feature>
<dbReference type="Gene3D" id="3.20.20.370">
    <property type="entry name" value="Glycoside hydrolase/deacetylase"/>
    <property type="match status" value="1"/>
</dbReference>
<dbReference type="GO" id="GO:0016810">
    <property type="term" value="F:hydrolase activity, acting on carbon-nitrogen (but not peptide) bonds"/>
    <property type="evidence" value="ECO:0007669"/>
    <property type="project" value="InterPro"/>
</dbReference>